<dbReference type="RefSeq" id="WP_166129365.1">
    <property type="nucleotide sequence ID" value="NZ_JAANOQ010000006.1"/>
</dbReference>
<evidence type="ECO:0000256" key="1">
    <source>
        <dbReference type="SAM" id="SignalP"/>
    </source>
</evidence>
<dbReference type="PANTHER" id="PTHR43265">
    <property type="entry name" value="ESTERASE ESTD"/>
    <property type="match status" value="1"/>
</dbReference>
<sequence length="340" mass="39319">MKKNSVILFLLLSLNLFSQDIMFYEKEISNKDNYEFYDYSVLQKKDNIKLTGTLITPKANYDKIVFIVPGSGKDTRNSHFILTELLLKNNIAVFRYDERGVGKSEGVFNNNSYTINEMTEDFQSIFNELKTTEKFINKKIGLIGHSYGGLITIGAVEKGLKCDFLIQWATPVERATESLKYQIKTGLNKQEKNLQYSDNETKFKVMDSISKIIDRNATLDEMSLKKVIYSTMKKYGYKKNDFGWYITFSSYLELLKKNFIPVYENIAIPTIYLIGDNDIFVDPVANTSILKKINNKNIDIKVFESLNHYLTSSKNLELNTSLYEIDEVAKTYVLDWIKSK</sequence>
<dbReference type="Gene3D" id="3.40.50.1820">
    <property type="entry name" value="alpha/beta hydrolase"/>
    <property type="match status" value="1"/>
</dbReference>
<keyword evidence="1" id="KW-0732">Signal</keyword>
<keyword evidence="3" id="KW-0378">Hydrolase</keyword>
<dbReference type="SUPFAM" id="SSF53474">
    <property type="entry name" value="alpha/beta-Hydrolases"/>
    <property type="match status" value="1"/>
</dbReference>
<feature type="signal peptide" evidence="1">
    <location>
        <begin position="1"/>
        <end position="18"/>
    </location>
</feature>
<comment type="caution">
    <text evidence="3">The sequence shown here is derived from an EMBL/GenBank/DDBJ whole genome shotgun (WGS) entry which is preliminary data.</text>
</comment>
<name>A0ABR7IZ73_9FLAO</name>
<dbReference type="PANTHER" id="PTHR43265:SF1">
    <property type="entry name" value="ESTERASE ESTD"/>
    <property type="match status" value="1"/>
</dbReference>
<dbReference type="EMBL" id="JACRUN010000005">
    <property type="protein sequence ID" value="MBC5835095.1"/>
    <property type="molecule type" value="Genomic_DNA"/>
</dbReference>
<feature type="chain" id="PRO_5045635772" evidence="1">
    <location>
        <begin position="19"/>
        <end position="340"/>
    </location>
</feature>
<evidence type="ECO:0000313" key="4">
    <source>
        <dbReference type="Proteomes" id="UP000605990"/>
    </source>
</evidence>
<dbReference type="InterPro" id="IPR053145">
    <property type="entry name" value="AB_hydrolase_Est10"/>
</dbReference>
<dbReference type="InterPro" id="IPR029058">
    <property type="entry name" value="AB_hydrolase_fold"/>
</dbReference>
<protein>
    <submittedName>
        <fullName evidence="3">Alpha/beta hydrolase</fullName>
    </submittedName>
</protein>
<feature type="domain" description="Serine aminopeptidase S33" evidence="2">
    <location>
        <begin position="62"/>
        <end position="311"/>
    </location>
</feature>
<evidence type="ECO:0000313" key="3">
    <source>
        <dbReference type="EMBL" id="MBC5835095.1"/>
    </source>
</evidence>
<dbReference type="Pfam" id="PF12146">
    <property type="entry name" value="Hydrolase_4"/>
    <property type="match status" value="1"/>
</dbReference>
<dbReference type="InterPro" id="IPR022742">
    <property type="entry name" value="Hydrolase_4"/>
</dbReference>
<accession>A0ABR7IZ73</accession>
<proteinExistence type="predicted"/>
<keyword evidence="4" id="KW-1185">Reference proteome</keyword>
<evidence type="ECO:0000259" key="2">
    <source>
        <dbReference type="Pfam" id="PF12146"/>
    </source>
</evidence>
<dbReference type="GO" id="GO:0016787">
    <property type="term" value="F:hydrolase activity"/>
    <property type="evidence" value="ECO:0007669"/>
    <property type="project" value="UniProtKB-KW"/>
</dbReference>
<dbReference type="Proteomes" id="UP000605990">
    <property type="component" value="Unassembled WGS sequence"/>
</dbReference>
<organism evidence="3 4">
    <name type="scientific">Flavobacterium bernardetii</name>
    <dbReference type="NCBI Taxonomy" id="2813823"/>
    <lineage>
        <taxon>Bacteria</taxon>
        <taxon>Pseudomonadati</taxon>
        <taxon>Bacteroidota</taxon>
        <taxon>Flavobacteriia</taxon>
        <taxon>Flavobacteriales</taxon>
        <taxon>Flavobacteriaceae</taxon>
        <taxon>Flavobacterium</taxon>
    </lineage>
</organism>
<reference evidence="3 4" key="1">
    <citation type="submission" date="2020-08" db="EMBL/GenBank/DDBJ databases">
        <title>Description of novel Flavobacterium F-408 isolate.</title>
        <authorList>
            <person name="Saticioglu I.B."/>
            <person name="Duman M."/>
            <person name="Altun S."/>
        </authorList>
    </citation>
    <scope>NUCLEOTIDE SEQUENCE [LARGE SCALE GENOMIC DNA]</scope>
    <source>
        <strain evidence="3 4">F-408</strain>
    </source>
</reference>
<gene>
    <name evidence="3" type="ORF">H8R27_09375</name>
</gene>